<accession>A0A1E3QNB0</accession>
<feature type="domain" description="Peptide N-acetyl-beta-D-glucosaminyl asparaginase amidase A N-terminal" evidence="1">
    <location>
        <begin position="18"/>
        <end position="352"/>
    </location>
</feature>
<dbReference type="RefSeq" id="XP_018984456.1">
    <property type="nucleotide sequence ID" value="XM_019131183.1"/>
</dbReference>
<dbReference type="InterPro" id="IPR056948">
    <property type="entry name" value="PNGaseA_N"/>
</dbReference>
<dbReference type="PANTHER" id="PTHR31104">
    <property type="entry name" value="PEPTIDE-N4-(N-ACETYL-BETA-GLUCOSAMINYL)ASPARAGINE AMIDASE A PROTEIN"/>
    <property type="match status" value="1"/>
</dbReference>
<dbReference type="EMBL" id="KV454433">
    <property type="protein sequence ID" value="ODQ79128.1"/>
    <property type="molecule type" value="Genomic_DNA"/>
</dbReference>
<sequence>REVFEVSLPFLHLGVPVHSQSLLAHSFGNSWGQPAVVSYAAPDVSFNKVVLELNTTVKGTQYDRLANLFLGGISLWRTSTPEPARGEVYSTVQKDVSAYLKLFQTQDLDLMFQLDNLLNSRLDGIINVTLTAHYYLVPQKSADISDLHRSSDSFQALFSMNRAADQIYPVVANDGAPPLVTLPSKKMIYSVPKLNANTTRVRLNLFVSGNGAEEFWYGNVLDKYTKLFAGHSLSILPGHGPVRIATVYYNGRRVASVSPQPVIYTGGISPALWNPIVGTGAFDIKALEVDLTPLLPLLWGAEESLLEVRVVNGLAETAPDLPSIGENWIGTGNILTWESDQIVKASGKVAEERAGKSDAISLGFPSSSSLSQIVNANFQNEIEADVRYVLRNGTELDVTVQAFSKARQTNVQSYKRYGDSQSVVSVVSNEHSFIVLNNKAGAKEDVFQTKFTQVFPLVVSIDILLRTDEHVAYNASVVRATAIEFKLNQKPVMSIGSGEAGNSTYFLSHSGNHGFGTTEQKFRFNALAPLPARYYTRKVKAVNGTVVKDKTKDR</sequence>
<proteinExistence type="predicted"/>
<dbReference type="OrthoDB" id="1612078at2759"/>
<gene>
    <name evidence="2" type="ORF">BABINDRAFT_18330</name>
</gene>
<dbReference type="GeneID" id="30149036"/>
<dbReference type="InterPro" id="IPR021102">
    <property type="entry name" value="PNGase_A"/>
</dbReference>
<dbReference type="AlphaFoldDB" id="A0A1E3QNB0"/>
<dbReference type="Pfam" id="PF12222">
    <property type="entry name" value="PNGaseA"/>
    <property type="match status" value="1"/>
</dbReference>
<keyword evidence="3" id="KW-1185">Reference proteome</keyword>
<evidence type="ECO:0000259" key="1">
    <source>
        <dbReference type="Pfam" id="PF12222"/>
    </source>
</evidence>
<dbReference type="Proteomes" id="UP000094336">
    <property type="component" value="Unassembled WGS sequence"/>
</dbReference>
<evidence type="ECO:0000313" key="3">
    <source>
        <dbReference type="Proteomes" id="UP000094336"/>
    </source>
</evidence>
<evidence type="ECO:0000313" key="2">
    <source>
        <dbReference type="EMBL" id="ODQ79128.1"/>
    </source>
</evidence>
<protein>
    <recommendedName>
        <fullName evidence="1">Peptide N-acetyl-beta-D-glucosaminyl asparaginase amidase A N-terminal domain-containing protein</fullName>
    </recommendedName>
</protein>
<dbReference type="STRING" id="984486.A0A1E3QNB0"/>
<name>A0A1E3QNB0_9ASCO</name>
<organism evidence="2 3">
    <name type="scientific">Babjeviella inositovora NRRL Y-12698</name>
    <dbReference type="NCBI Taxonomy" id="984486"/>
    <lineage>
        <taxon>Eukaryota</taxon>
        <taxon>Fungi</taxon>
        <taxon>Dikarya</taxon>
        <taxon>Ascomycota</taxon>
        <taxon>Saccharomycotina</taxon>
        <taxon>Pichiomycetes</taxon>
        <taxon>Serinales incertae sedis</taxon>
        <taxon>Babjeviella</taxon>
    </lineage>
</organism>
<feature type="non-terminal residue" evidence="2">
    <location>
        <position position="554"/>
    </location>
</feature>
<feature type="non-terminal residue" evidence="2">
    <location>
        <position position="1"/>
    </location>
</feature>
<reference evidence="3" key="1">
    <citation type="submission" date="2016-05" db="EMBL/GenBank/DDBJ databases">
        <title>Comparative genomics of biotechnologically important yeasts.</title>
        <authorList>
            <consortium name="DOE Joint Genome Institute"/>
            <person name="Riley R."/>
            <person name="Haridas S."/>
            <person name="Wolfe K.H."/>
            <person name="Lopes M.R."/>
            <person name="Hittinger C.T."/>
            <person name="Goker M."/>
            <person name="Salamov A."/>
            <person name="Wisecaver J."/>
            <person name="Long T.M."/>
            <person name="Aerts A.L."/>
            <person name="Barry K."/>
            <person name="Choi C."/>
            <person name="Clum A."/>
            <person name="Coughlan A.Y."/>
            <person name="Deshpande S."/>
            <person name="Douglass A.P."/>
            <person name="Hanson S.J."/>
            <person name="Klenk H.-P."/>
            <person name="Labutti K."/>
            <person name="Lapidus A."/>
            <person name="Lindquist E."/>
            <person name="Lipzen A."/>
            <person name="Meier-Kolthoff J.P."/>
            <person name="Ohm R.A."/>
            <person name="Otillar R.P."/>
            <person name="Pangilinan J."/>
            <person name="Peng Y."/>
            <person name="Rokas A."/>
            <person name="Rosa C.A."/>
            <person name="Scheuner C."/>
            <person name="Sibirny A.A."/>
            <person name="Slot J.C."/>
            <person name="Stielow J.B."/>
            <person name="Sun H."/>
            <person name="Kurtzman C.P."/>
            <person name="Blackwell M."/>
            <person name="Grigoriev I.V."/>
            <person name="Jeffries T.W."/>
        </authorList>
    </citation>
    <scope>NUCLEOTIDE SEQUENCE [LARGE SCALE GENOMIC DNA]</scope>
    <source>
        <strain evidence="3">NRRL Y-12698</strain>
    </source>
</reference>